<name>A0A9P5U0A7_9AGAR</name>
<keyword evidence="3" id="KW-1185">Reference proteome</keyword>
<proteinExistence type="predicted"/>
<evidence type="ECO:0000313" key="3">
    <source>
        <dbReference type="Proteomes" id="UP000772434"/>
    </source>
</evidence>
<gene>
    <name evidence="2" type="ORF">BDP27DRAFT_1483240</name>
</gene>
<sequence length="727" mass="81613">PQGIPDLICAKPHLYNTEDFTVKVPPELFDEMEAKYAPPDDPSLQLTPPEFQDIADNIYQQLGSPIVTLDNLWSVYTDMLAGLKQLWETEVESFQTVMNTADAAFDSNMPLIPNLKELREGLEIMPGGPHYMGGLNAGKGPDVLEQEEDDEEDLREYAEWTELQSIPGHQLEAEYTEAAPTDLICEHPSCKKVAPSLEYIGGLNETVPPTIPAPILHPGFDESEDIRKENARAQRGEPGKEIRIGTLSLYAPAPIPVNNAPPQYVIDGAGNQFFNSCSTCISGTVRIHLCGYSATSCWPSRSITIASITYFCPASIFESSYTQWTRMASMAYATDIEKKGIIEVWIVKFPESKRNWKTVGAIMVVKSGVPVNIGAHALKTFAFSVVLPLWNEWSHGYPLSINDLSLKDKNFEEISPPLNSPDVDCIQTHFFIPPKKANAPPTLKKDKVLVLLHILNKLLGQVEFEKINGSAENEPMTQPMTPPKLITPSLGMQRAHEPSTTPPSIKHKKSRTEPESSELIYHSPDRKRLAMALREEKIPVIKNIPIFCNSSMNLALKKSSSRRIDLVGLLRQPPVFDGPEIAIKQLFFTKMVFKSKPHEDPSGSKDRETKVEKAIYPYDPKVQHPALVMELKLTLWGWALLNLVYAYIKSVNPEEDISRFIEVPQFRFTQVALAVEMLPSLEPGARPKVFLLEENLETMKQGQFRKYMSNMPHIFLIFDDKENAAQY</sequence>
<organism evidence="2 3">
    <name type="scientific">Rhodocollybia butyracea</name>
    <dbReference type="NCBI Taxonomy" id="206335"/>
    <lineage>
        <taxon>Eukaryota</taxon>
        <taxon>Fungi</taxon>
        <taxon>Dikarya</taxon>
        <taxon>Basidiomycota</taxon>
        <taxon>Agaricomycotina</taxon>
        <taxon>Agaricomycetes</taxon>
        <taxon>Agaricomycetidae</taxon>
        <taxon>Agaricales</taxon>
        <taxon>Marasmiineae</taxon>
        <taxon>Omphalotaceae</taxon>
        <taxon>Rhodocollybia</taxon>
    </lineage>
</organism>
<dbReference type="OrthoDB" id="2658733at2759"/>
<dbReference type="EMBL" id="JADNRY010000173">
    <property type="protein sequence ID" value="KAF9062400.1"/>
    <property type="molecule type" value="Genomic_DNA"/>
</dbReference>
<evidence type="ECO:0000256" key="1">
    <source>
        <dbReference type="SAM" id="MobiDB-lite"/>
    </source>
</evidence>
<dbReference type="AlphaFoldDB" id="A0A9P5U0A7"/>
<accession>A0A9P5U0A7</accession>
<feature type="region of interest" description="Disordered" evidence="1">
    <location>
        <begin position="471"/>
        <end position="518"/>
    </location>
</feature>
<protein>
    <submittedName>
        <fullName evidence="2">Uncharacterized protein</fullName>
    </submittedName>
</protein>
<evidence type="ECO:0000313" key="2">
    <source>
        <dbReference type="EMBL" id="KAF9062400.1"/>
    </source>
</evidence>
<dbReference type="Proteomes" id="UP000772434">
    <property type="component" value="Unassembled WGS sequence"/>
</dbReference>
<reference evidence="2" key="1">
    <citation type="submission" date="2020-11" db="EMBL/GenBank/DDBJ databases">
        <authorList>
            <consortium name="DOE Joint Genome Institute"/>
            <person name="Ahrendt S."/>
            <person name="Riley R."/>
            <person name="Andreopoulos W."/>
            <person name="Labutti K."/>
            <person name="Pangilinan J."/>
            <person name="Ruiz-Duenas F.J."/>
            <person name="Barrasa J.M."/>
            <person name="Sanchez-Garcia M."/>
            <person name="Camarero S."/>
            <person name="Miyauchi S."/>
            <person name="Serrano A."/>
            <person name="Linde D."/>
            <person name="Babiker R."/>
            <person name="Drula E."/>
            <person name="Ayuso-Fernandez I."/>
            <person name="Pacheco R."/>
            <person name="Padilla G."/>
            <person name="Ferreira P."/>
            <person name="Barriuso J."/>
            <person name="Kellner H."/>
            <person name="Castanera R."/>
            <person name="Alfaro M."/>
            <person name="Ramirez L."/>
            <person name="Pisabarro A.G."/>
            <person name="Kuo A."/>
            <person name="Tritt A."/>
            <person name="Lipzen A."/>
            <person name="He G."/>
            <person name="Yan M."/>
            <person name="Ng V."/>
            <person name="Cullen D."/>
            <person name="Martin F."/>
            <person name="Rosso M.-N."/>
            <person name="Henrissat B."/>
            <person name="Hibbett D."/>
            <person name="Martinez A.T."/>
            <person name="Grigoriev I.V."/>
        </authorList>
    </citation>
    <scope>NUCLEOTIDE SEQUENCE</scope>
    <source>
        <strain evidence="2">AH 40177</strain>
    </source>
</reference>
<feature type="non-terminal residue" evidence="2">
    <location>
        <position position="1"/>
    </location>
</feature>
<comment type="caution">
    <text evidence="2">The sequence shown here is derived from an EMBL/GenBank/DDBJ whole genome shotgun (WGS) entry which is preliminary data.</text>
</comment>